<reference evidence="1 2" key="1">
    <citation type="submission" date="2019-08" db="EMBL/GenBank/DDBJ databases">
        <title>Deep-cultivation of Planctomycetes and their phenomic and genomic characterization uncovers novel biology.</title>
        <authorList>
            <person name="Wiegand S."/>
            <person name="Jogler M."/>
            <person name="Boedeker C."/>
            <person name="Pinto D."/>
            <person name="Vollmers J."/>
            <person name="Rivas-Marin E."/>
            <person name="Kohn T."/>
            <person name="Peeters S.H."/>
            <person name="Heuer A."/>
            <person name="Rast P."/>
            <person name="Oberbeckmann S."/>
            <person name="Bunk B."/>
            <person name="Jeske O."/>
            <person name="Meyerdierks A."/>
            <person name="Storesund J.E."/>
            <person name="Kallscheuer N."/>
            <person name="Luecker S."/>
            <person name="Lage O.M."/>
            <person name="Pohl T."/>
            <person name="Merkel B.J."/>
            <person name="Hornburger P."/>
            <person name="Mueller R.-W."/>
            <person name="Bruemmer F."/>
            <person name="Labrenz M."/>
            <person name="Spormann A.M."/>
            <person name="Op den Camp H."/>
            <person name="Overmann J."/>
            <person name="Amann R."/>
            <person name="Jetten M.S.M."/>
            <person name="Mascher T."/>
            <person name="Medema M.H."/>
            <person name="Devos D.P."/>
            <person name="Kaster A.-K."/>
            <person name="Ovreas L."/>
            <person name="Rohde M."/>
            <person name="Galperin M.Y."/>
            <person name="Jogler C."/>
        </authorList>
    </citation>
    <scope>NUCLEOTIDE SEQUENCE [LARGE SCALE GENOMIC DNA]</scope>
    <source>
        <strain evidence="1 2">DSM 8797</strain>
    </source>
</reference>
<evidence type="ECO:0000313" key="2">
    <source>
        <dbReference type="Proteomes" id="UP000322887"/>
    </source>
</evidence>
<dbReference type="Proteomes" id="UP000322887">
    <property type="component" value="Chromosome"/>
</dbReference>
<keyword evidence="2" id="KW-1185">Reference proteome</keyword>
<sequence>MIPYLQRFRIIRPEYHTCLTIQDAIPYLVQRIEQKTNNKKGFVEQQQTKSCDRITASSSS</sequence>
<proteinExistence type="predicted"/>
<organism evidence="1 2">
    <name type="scientific">Gimesia maris</name>
    <dbReference type="NCBI Taxonomy" id="122"/>
    <lineage>
        <taxon>Bacteria</taxon>
        <taxon>Pseudomonadati</taxon>
        <taxon>Planctomycetota</taxon>
        <taxon>Planctomycetia</taxon>
        <taxon>Planctomycetales</taxon>
        <taxon>Planctomycetaceae</taxon>
        <taxon>Gimesia</taxon>
    </lineage>
</organism>
<protein>
    <submittedName>
        <fullName evidence="1">Uncharacterized protein</fullName>
    </submittedName>
</protein>
<name>A0ABX5YKH1_9PLAN</name>
<dbReference type="EMBL" id="CP042910">
    <property type="protein sequence ID" value="QEG16167.1"/>
    <property type="molecule type" value="Genomic_DNA"/>
</dbReference>
<gene>
    <name evidence="1" type="ORF">GmarT_20280</name>
</gene>
<evidence type="ECO:0000313" key="1">
    <source>
        <dbReference type="EMBL" id="QEG16167.1"/>
    </source>
</evidence>
<accession>A0ABX5YKH1</accession>